<reference evidence="1 2" key="1">
    <citation type="journal article" date="2019" name="Nat. Microbiol.">
        <title>Mediterranean grassland soil C-N compound turnover is dependent on rainfall and depth, and is mediated by genomically divergent microorganisms.</title>
        <authorList>
            <person name="Diamond S."/>
            <person name="Andeer P.F."/>
            <person name="Li Z."/>
            <person name="Crits-Christoph A."/>
            <person name="Burstein D."/>
            <person name="Anantharaman K."/>
            <person name="Lane K.R."/>
            <person name="Thomas B.C."/>
            <person name="Pan C."/>
            <person name="Northen T.R."/>
            <person name="Banfield J.F."/>
        </authorList>
    </citation>
    <scope>NUCLEOTIDE SEQUENCE [LARGE SCALE GENOMIC DNA]</scope>
    <source>
        <strain evidence="1">WS_3</strain>
    </source>
</reference>
<comment type="caution">
    <text evidence="1">The sequence shown here is derived from an EMBL/GenBank/DDBJ whole genome shotgun (WGS) entry which is preliminary data.</text>
</comment>
<accession>A0A538S8T9</accession>
<evidence type="ECO:0000313" key="1">
    <source>
        <dbReference type="EMBL" id="TMQ47781.1"/>
    </source>
</evidence>
<dbReference type="PANTHER" id="PTHR38436:SF1">
    <property type="entry name" value="ESTER CYCLASE"/>
    <property type="match status" value="1"/>
</dbReference>
<sequence length="234" mass="26170">MKRHLDVRSLRSARRPLPNLADSHSWKASRALLVSLRGICWRPRTLGLMVQMVAPVSRLDARPWPILAPNPRVSRRSRNLSAVSRHKEGTMITAQDNATLARTIYNLFNQRKLDEATIHLTPEIKLITIPLNQNYAGHEGFKKLAEKLVTAIPDLRIEVKNVVATEEAVAIEYIGRGTHTGPFAATSGTIQPTSKKLELQVSEFMKLKNGKIAESRIYFDSAALLKQLGIPKLV</sequence>
<organism evidence="1 2">
    <name type="scientific">Eiseniibacteriota bacterium</name>
    <dbReference type="NCBI Taxonomy" id="2212470"/>
    <lineage>
        <taxon>Bacteria</taxon>
        <taxon>Candidatus Eiseniibacteriota</taxon>
    </lineage>
</organism>
<dbReference type="Gene3D" id="3.10.450.50">
    <property type="match status" value="1"/>
</dbReference>
<protein>
    <submittedName>
        <fullName evidence="1">Ester cyclase</fullName>
    </submittedName>
</protein>
<dbReference type="EMBL" id="VBOT01000166">
    <property type="protein sequence ID" value="TMQ47781.1"/>
    <property type="molecule type" value="Genomic_DNA"/>
</dbReference>
<dbReference type="PANTHER" id="PTHR38436">
    <property type="entry name" value="POLYKETIDE CYCLASE SNOAL-LIKE DOMAIN"/>
    <property type="match status" value="1"/>
</dbReference>
<gene>
    <name evidence="1" type="ORF">E6K73_13150</name>
</gene>
<evidence type="ECO:0000313" key="2">
    <source>
        <dbReference type="Proteomes" id="UP000320184"/>
    </source>
</evidence>
<dbReference type="InterPro" id="IPR032710">
    <property type="entry name" value="NTF2-like_dom_sf"/>
</dbReference>
<dbReference type="Pfam" id="PF07366">
    <property type="entry name" value="SnoaL"/>
    <property type="match status" value="1"/>
</dbReference>
<dbReference type="SUPFAM" id="SSF54427">
    <property type="entry name" value="NTF2-like"/>
    <property type="match status" value="1"/>
</dbReference>
<proteinExistence type="predicted"/>
<dbReference type="InterPro" id="IPR009959">
    <property type="entry name" value="Cyclase_SnoaL-like"/>
</dbReference>
<dbReference type="Proteomes" id="UP000320184">
    <property type="component" value="Unassembled WGS sequence"/>
</dbReference>
<dbReference type="GO" id="GO:0030638">
    <property type="term" value="P:polyketide metabolic process"/>
    <property type="evidence" value="ECO:0007669"/>
    <property type="project" value="InterPro"/>
</dbReference>
<dbReference type="AlphaFoldDB" id="A0A538S8T9"/>
<name>A0A538S8T9_UNCEI</name>